<comment type="caution">
    <text evidence="2">The sequence shown here is derived from an EMBL/GenBank/DDBJ whole genome shotgun (WGS) entry which is preliminary data.</text>
</comment>
<dbReference type="EMBL" id="JAYKXN010000005">
    <property type="protein sequence ID" value="KAK7285419.1"/>
    <property type="molecule type" value="Genomic_DNA"/>
</dbReference>
<evidence type="ECO:0000313" key="2">
    <source>
        <dbReference type="EMBL" id="KAK7285419.1"/>
    </source>
</evidence>
<evidence type="ECO:0000256" key="1">
    <source>
        <dbReference type="SAM" id="MobiDB-lite"/>
    </source>
</evidence>
<protein>
    <submittedName>
        <fullName evidence="2">Uncharacterized protein</fullName>
    </submittedName>
</protein>
<sequence length="159" mass="18152">MDSEKIVTRKFETLNWNLLPFPFIFGTLDVKSIEDVHISKTQTITASSSTTSPNHDLCISTTDFDSPTFTTTQEVANSSSFSSSSHEKEEYDENYIHEEDESSDGDKAFKSFDLKLIEENVEDVEIKVEDPICMEEKQEAKGFLFNTLKEKEKMIDSKI</sequence>
<dbReference type="AlphaFoldDB" id="A0AAN9ISL7"/>
<accession>A0AAN9ISL7</accession>
<reference evidence="2 3" key="1">
    <citation type="submission" date="2024-01" db="EMBL/GenBank/DDBJ databases">
        <title>The genomes of 5 underutilized Papilionoideae crops provide insights into root nodulation and disease resistance.</title>
        <authorList>
            <person name="Yuan L."/>
        </authorList>
    </citation>
    <scope>NUCLEOTIDE SEQUENCE [LARGE SCALE GENOMIC DNA]</scope>
    <source>
        <strain evidence="2">LY-2023</strain>
        <tissue evidence="2">Leaf</tissue>
    </source>
</reference>
<keyword evidence="3" id="KW-1185">Reference proteome</keyword>
<name>A0AAN9ISL7_CLITE</name>
<evidence type="ECO:0000313" key="3">
    <source>
        <dbReference type="Proteomes" id="UP001359559"/>
    </source>
</evidence>
<proteinExistence type="predicted"/>
<dbReference type="Proteomes" id="UP001359559">
    <property type="component" value="Unassembled WGS sequence"/>
</dbReference>
<feature type="compositionally biased region" description="Low complexity" evidence="1">
    <location>
        <begin position="74"/>
        <end position="84"/>
    </location>
</feature>
<feature type="region of interest" description="Disordered" evidence="1">
    <location>
        <begin position="74"/>
        <end position="106"/>
    </location>
</feature>
<feature type="compositionally biased region" description="Basic and acidic residues" evidence="1">
    <location>
        <begin position="85"/>
        <end position="97"/>
    </location>
</feature>
<organism evidence="2 3">
    <name type="scientific">Clitoria ternatea</name>
    <name type="common">Butterfly pea</name>
    <dbReference type="NCBI Taxonomy" id="43366"/>
    <lineage>
        <taxon>Eukaryota</taxon>
        <taxon>Viridiplantae</taxon>
        <taxon>Streptophyta</taxon>
        <taxon>Embryophyta</taxon>
        <taxon>Tracheophyta</taxon>
        <taxon>Spermatophyta</taxon>
        <taxon>Magnoliopsida</taxon>
        <taxon>eudicotyledons</taxon>
        <taxon>Gunneridae</taxon>
        <taxon>Pentapetalae</taxon>
        <taxon>rosids</taxon>
        <taxon>fabids</taxon>
        <taxon>Fabales</taxon>
        <taxon>Fabaceae</taxon>
        <taxon>Papilionoideae</taxon>
        <taxon>50 kb inversion clade</taxon>
        <taxon>NPAAA clade</taxon>
        <taxon>indigoferoid/millettioid clade</taxon>
        <taxon>Phaseoleae</taxon>
        <taxon>Clitoria</taxon>
    </lineage>
</organism>
<gene>
    <name evidence="2" type="ORF">RJT34_20189</name>
</gene>